<evidence type="ECO:0000256" key="3">
    <source>
        <dbReference type="ARBA" id="ARBA00022516"/>
    </source>
</evidence>
<evidence type="ECO:0000256" key="4">
    <source>
        <dbReference type="ARBA" id="ARBA00022679"/>
    </source>
</evidence>
<dbReference type="InterPro" id="IPR022924">
    <property type="entry name" value="Cardiolipin_synthase"/>
</dbReference>
<evidence type="ECO:0000256" key="10">
    <source>
        <dbReference type="ARBA" id="ARBA00023209"/>
    </source>
</evidence>
<dbReference type="AlphaFoldDB" id="A0A8I1MYK5"/>
<keyword evidence="2" id="KW-1003">Cell membrane</keyword>
<keyword evidence="5 13" id="KW-0812">Transmembrane</keyword>
<comment type="subcellular location">
    <subcellularLocation>
        <location evidence="1">Cell membrane</location>
        <topology evidence="1">Multi-pass membrane protein</topology>
    </subcellularLocation>
</comment>
<keyword evidence="6" id="KW-0677">Repeat</keyword>
<dbReference type="PROSITE" id="PS50035">
    <property type="entry name" value="PLD"/>
    <property type="match status" value="2"/>
</dbReference>
<dbReference type="Proteomes" id="UP000664800">
    <property type="component" value="Unassembled WGS sequence"/>
</dbReference>
<evidence type="ECO:0000256" key="5">
    <source>
        <dbReference type="ARBA" id="ARBA00022692"/>
    </source>
</evidence>
<evidence type="ECO:0000313" key="15">
    <source>
        <dbReference type="EMBL" id="MBN8745405.1"/>
    </source>
</evidence>
<proteinExistence type="predicted"/>
<dbReference type="CDD" id="cd09158">
    <property type="entry name" value="PLDc_EcCLS_like_2"/>
    <property type="match status" value="1"/>
</dbReference>
<dbReference type="Pfam" id="PF13396">
    <property type="entry name" value="PLDc_N"/>
    <property type="match status" value="1"/>
</dbReference>
<dbReference type="SMART" id="SM00155">
    <property type="entry name" value="PLDc"/>
    <property type="match status" value="2"/>
</dbReference>
<dbReference type="PANTHER" id="PTHR21248">
    <property type="entry name" value="CARDIOLIPIN SYNTHASE"/>
    <property type="match status" value="1"/>
</dbReference>
<keyword evidence="4" id="KW-0808">Transferase</keyword>
<evidence type="ECO:0000256" key="12">
    <source>
        <dbReference type="NCBIfam" id="TIGR04265"/>
    </source>
</evidence>
<dbReference type="RefSeq" id="WP_276732165.1">
    <property type="nucleotide sequence ID" value="NZ_JAFKMR010000030.1"/>
</dbReference>
<dbReference type="Pfam" id="PF13091">
    <property type="entry name" value="PLDc_2"/>
    <property type="match status" value="2"/>
</dbReference>
<evidence type="ECO:0000256" key="6">
    <source>
        <dbReference type="ARBA" id="ARBA00022737"/>
    </source>
</evidence>
<dbReference type="GO" id="GO:0032049">
    <property type="term" value="P:cardiolipin biosynthetic process"/>
    <property type="evidence" value="ECO:0007669"/>
    <property type="project" value="UniProtKB-UniRule"/>
</dbReference>
<keyword evidence="3" id="KW-0444">Lipid biosynthesis</keyword>
<keyword evidence="10" id="KW-0594">Phospholipid biosynthesis</keyword>
<keyword evidence="8" id="KW-0443">Lipid metabolism</keyword>
<evidence type="ECO:0000259" key="14">
    <source>
        <dbReference type="PROSITE" id="PS50035"/>
    </source>
</evidence>
<keyword evidence="7 13" id="KW-1133">Transmembrane helix</keyword>
<sequence length="480" mass="52485">MTPLLFLLLHLTLTLTCAVHVLLRAHRQPESRVAWLLMLLAFPYLGVLAYLLFGTTQIGRRRAERLSAVARGLPRPETAPGWPTNAALPPDQDAPLFRLGTSISGYSAVGGNRAELMADSNAAIARIVADIDAAQYSVHLLFYIWLDDGNGRRVADALRRAAARGVSCRALVDDLGSHAFIRSAQWPALVAAGVQVLRALPVGNPLLRALRGRIDLRNHRKIVVIDNRLSYSGSQNCADPAFLPKAKYGPWVDLFVRFEGPVVRQNQHLFATDWMGNDGDDLTALLAEPLPQIQNGQDGFIAQVIATGPTDRRAAMPELFEALIFAARHDLVITTPYYVPVPALQAALCAAANRGVSATLILPARNDDFAVAATSRSHYRALLEAGVRIYEFSPGLLHTKSITVDGHLSLIGSANMDRRSFDLNYENNILLLDAAITAALRERQEQYLASSRRITLDEVAAWSAPRQLWQNALAIVGPIL</sequence>
<name>A0A8I1MYK5_THIA3</name>
<dbReference type="SUPFAM" id="SSF56024">
    <property type="entry name" value="Phospholipase D/nuclease"/>
    <property type="match status" value="2"/>
</dbReference>
<dbReference type="CDD" id="cd09152">
    <property type="entry name" value="PLDc_EcCLS_like_1"/>
    <property type="match status" value="1"/>
</dbReference>
<dbReference type="EC" id="2.7.8.-" evidence="12"/>
<protein>
    <recommendedName>
        <fullName evidence="12">Cardiolipin synthase</fullName>
        <ecNumber evidence="12">2.7.8.-</ecNumber>
    </recommendedName>
</protein>
<reference evidence="15" key="1">
    <citation type="submission" date="2021-02" db="EMBL/GenBank/DDBJ databases">
        <title>Thiocyanate and organic carbon inputs drive convergent selection for specific autotrophic Afipia and Thiobacillus strains within complex microbiomes.</title>
        <authorList>
            <person name="Huddy R.J."/>
            <person name="Sachdeva R."/>
            <person name="Kadzinga F."/>
            <person name="Kantor R.S."/>
            <person name="Harrison S.T.L."/>
            <person name="Banfield J.F."/>
        </authorList>
    </citation>
    <scope>NUCLEOTIDE SEQUENCE</scope>
    <source>
        <strain evidence="15">SCN18_13_7_16_R3_B_64_19</strain>
    </source>
</reference>
<evidence type="ECO:0000256" key="2">
    <source>
        <dbReference type="ARBA" id="ARBA00022475"/>
    </source>
</evidence>
<evidence type="ECO:0000256" key="8">
    <source>
        <dbReference type="ARBA" id="ARBA00023098"/>
    </source>
</evidence>
<evidence type="ECO:0000256" key="13">
    <source>
        <dbReference type="SAM" id="Phobius"/>
    </source>
</evidence>
<feature type="domain" description="PLD phosphodiesterase" evidence="14">
    <location>
        <begin position="393"/>
        <end position="420"/>
    </location>
</feature>
<keyword evidence="9 13" id="KW-0472">Membrane</keyword>
<evidence type="ECO:0000256" key="11">
    <source>
        <dbReference type="ARBA" id="ARBA00023264"/>
    </source>
</evidence>
<dbReference type="GO" id="GO:0005886">
    <property type="term" value="C:plasma membrane"/>
    <property type="evidence" value="ECO:0007669"/>
    <property type="project" value="UniProtKB-SubCell"/>
</dbReference>
<feature type="domain" description="PLD phosphodiesterase" evidence="14">
    <location>
        <begin position="214"/>
        <end position="241"/>
    </location>
</feature>
<evidence type="ECO:0000256" key="1">
    <source>
        <dbReference type="ARBA" id="ARBA00004651"/>
    </source>
</evidence>
<evidence type="ECO:0000256" key="7">
    <source>
        <dbReference type="ARBA" id="ARBA00022989"/>
    </source>
</evidence>
<keyword evidence="11" id="KW-1208">Phospholipid metabolism</keyword>
<comment type="caution">
    <text evidence="15">The sequence shown here is derived from an EMBL/GenBank/DDBJ whole genome shotgun (WGS) entry which is preliminary data.</text>
</comment>
<accession>A0A8I1MYK5</accession>
<dbReference type="Gene3D" id="3.30.870.10">
    <property type="entry name" value="Endonuclease Chain A"/>
    <property type="match status" value="2"/>
</dbReference>
<organism evidence="15 16">
    <name type="scientific">Thiomonas arsenitoxydans (strain DSM 22701 / CIP 110005 / 3As)</name>
    <dbReference type="NCBI Taxonomy" id="426114"/>
    <lineage>
        <taxon>Bacteria</taxon>
        <taxon>Pseudomonadati</taxon>
        <taxon>Pseudomonadota</taxon>
        <taxon>Betaproteobacteria</taxon>
        <taxon>Burkholderiales</taxon>
        <taxon>Thiomonas</taxon>
    </lineage>
</organism>
<evidence type="ECO:0000313" key="16">
    <source>
        <dbReference type="Proteomes" id="UP000664800"/>
    </source>
</evidence>
<dbReference type="GO" id="GO:0008808">
    <property type="term" value="F:cardiolipin synthase activity"/>
    <property type="evidence" value="ECO:0007669"/>
    <property type="project" value="UniProtKB-UniRule"/>
</dbReference>
<dbReference type="NCBIfam" id="TIGR04265">
    <property type="entry name" value="bac_cardiolipin"/>
    <property type="match status" value="1"/>
</dbReference>
<feature type="transmembrane region" description="Helical" evidence="13">
    <location>
        <begin position="34"/>
        <end position="53"/>
    </location>
</feature>
<evidence type="ECO:0000256" key="9">
    <source>
        <dbReference type="ARBA" id="ARBA00023136"/>
    </source>
</evidence>
<dbReference type="PANTHER" id="PTHR21248:SF22">
    <property type="entry name" value="PHOSPHOLIPASE D"/>
    <property type="match status" value="1"/>
</dbReference>
<dbReference type="EMBL" id="JAFKMR010000030">
    <property type="protein sequence ID" value="MBN8745405.1"/>
    <property type="molecule type" value="Genomic_DNA"/>
</dbReference>
<dbReference type="InterPro" id="IPR001736">
    <property type="entry name" value="PLipase_D/transphosphatidylase"/>
</dbReference>
<dbReference type="InterPro" id="IPR027379">
    <property type="entry name" value="CLS_N"/>
</dbReference>
<dbReference type="InterPro" id="IPR025202">
    <property type="entry name" value="PLD-like_dom"/>
</dbReference>
<gene>
    <name evidence="15" type="primary">cls</name>
    <name evidence="15" type="ORF">J0I24_14055</name>
</gene>